<dbReference type="AlphaFoldDB" id="A0A5M3WT47"/>
<protein>
    <submittedName>
        <fullName evidence="2">Uncharacterized protein</fullName>
    </submittedName>
</protein>
<gene>
    <name evidence="2" type="ORF">Amac_029440</name>
</gene>
<evidence type="ECO:0000313" key="2">
    <source>
        <dbReference type="EMBL" id="GES09348.1"/>
    </source>
</evidence>
<evidence type="ECO:0000313" key="3">
    <source>
        <dbReference type="Proteomes" id="UP000331127"/>
    </source>
</evidence>
<dbReference type="Proteomes" id="UP000331127">
    <property type="component" value="Unassembled WGS sequence"/>
</dbReference>
<reference evidence="2 3" key="1">
    <citation type="submission" date="2019-10" db="EMBL/GenBank/DDBJ databases">
        <title>Whole genome shotgun sequence of Acrocarpospora macrocephala NBRC 16266.</title>
        <authorList>
            <person name="Ichikawa N."/>
            <person name="Kimura A."/>
            <person name="Kitahashi Y."/>
            <person name="Komaki H."/>
            <person name="Oguchi A."/>
        </authorList>
    </citation>
    <scope>NUCLEOTIDE SEQUENCE [LARGE SCALE GENOMIC DNA]</scope>
    <source>
        <strain evidence="2 3">NBRC 16266</strain>
    </source>
</reference>
<evidence type="ECO:0000256" key="1">
    <source>
        <dbReference type="SAM" id="MobiDB-lite"/>
    </source>
</evidence>
<keyword evidence="3" id="KW-1185">Reference proteome</keyword>
<name>A0A5M3WT47_9ACTN</name>
<organism evidence="2 3">
    <name type="scientific">Acrocarpospora macrocephala</name>
    <dbReference type="NCBI Taxonomy" id="150177"/>
    <lineage>
        <taxon>Bacteria</taxon>
        <taxon>Bacillati</taxon>
        <taxon>Actinomycetota</taxon>
        <taxon>Actinomycetes</taxon>
        <taxon>Streptosporangiales</taxon>
        <taxon>Streptosporangiaceae</taxon>
        <taxon>Acrocarpospora</taxon>
    </lineage>
</organism>
<accession>A0A5M3WT47</accession>
<sequence length="60" mass="5782">MVSCGIAVPHSAAFSKDAGDGGFVVAEGIGDNGSGDLQELLPDGGAPGGGRGDADRVKEP</sequence>
<comment type="caution">
    <text evidence="2">The sequence shown here is derived from an EMBL/GenBank/DDBJ whole genome shotgun (WGS) entry which is preliminary data.</text>
</comment>
<dbReference type="EMBL" id="BLAE01000015">
    <property type="protein sequence ID" value="GES09348.1"/>
    <property type="molecule type" value="Genomic_DNA"/>
</dbReference>
<feature type="region of interest" description="Disordered" evidence="1">
    <location>
        <begin position="29"/>
        <end position="60"/>
    </location>
</feature>
<proteinExistence type="predicted"/>